<feature type="non-terminal residue" evidence="1">
    <location>
        <position position="1"/>
    </location>
</feature>
<accession>A0A9J6A7L3</accession>
<dbReference type="Proteomes" id="UP000824120">
    <property type="component" value="Chromosome 2"/>
</dbReference>
<evidence type="ECO:0000313" key="1">
    <source>
        <dbReference type="EMBL" id="KAG5620384.1"/>
    </source>
</evidence>
<evidence type="ECO:0000313" key="2">
    <source>
        <dbReference type="Proteomes" id="UP000824120"/>
    </source>
</evidence>
<proteinExistence type="predicted"/>
<protein>
    <submittedName>
        <fullName evidence="1">Uncharacterized protein</fullName>
    </submittedName>
</protein>
<reference evidence="1 2" key="1">
    <citation type="submission" date="2020-09" db="EMBL/GenBank/DDBJ databases">
        <title>De no assembly of potato wild relative species, Solanum commersonii.</title>
        <authorList>
            <person name="Cho K."/>
        </authorList>
    </citation>
    <scope>NUCLEOTIDE SEQUENCE [LARGE SCALE GENOMIC DNA]</scope>
    <source>
        <strain evidence="1">LZ3.2</strain>
        <tissue evidence="1">Leaf</tissue>
    </source>
</reference>
<gene>
    <name evidence="1" type="ORF">H5410_005602</name>
</gene>
<dbReference type="AlphaFoldDB" id="A0A9J6A7L3"/>
<sequence length="81" mass="9586">MIPKHIFLIWLATYQKLMSKGRIHDMGIQVDNVGGIGEFLKSNICIEVLYFNKYRLLLKRGLQCLEDPNRRIIVYPSWTIY</sequence>
<organism evidence="1 2">
    <name type="scientific">Solanum commersonii</name>
    <name type="common">Commerson's wild potato</name>
    <name type="synonym">Commerson's nightshade</name>
    <dbReference type="NCBI Taxonomy" id="4109"/>
    <lineage>
        <taxon>Eukaryota</taxon>
        <taxon>Viridiplantae</taxon>
        <taxon>Streptophyta</taxon>
        <taxon>Embryophyta</taxon>
        <taxon>Tracheophyta</taxon>
        <taxon>Spermatophyta</taxon>
        <taxon>Magnoliopsida</taxon>
        <taxon>eudicotyledons</taxon>
        <taxon>Gunneridae</taxon>
        <taxon>Pentapetalae</taxon>
        <taxon>asterids</taxon>
        <taxon>lamiids</taxon>
        <taxon>Solanales</taxon>
        <taxon>Solanaceae</taxon>
        <taxon>Solanoideae</taxon>
        <taxon>Solaneae</taxon>
        <taxon>Solanum</taxon>
    </lineage>
</organism>
<keyword evidence="2" id="KW-1185">Reference proteome</keyword>
<name>A0A9J6A7L3_SOLCO</name>
<dbReference type="EMBL" id="JACXVP010000002">
    <property type="protein sequence ID" value="KAG5620384.1"/>
    <property type="molecule type" value="Genomic_DNA"/>
</dbReference>
<comment type="caution">
    <text evidence="1">The sequence shown here is derived from an EMBL/GenBank/DDBJ whole genome shotgun (WGS) entry which is preliminary data.</text>
</comment>